<dbReference type="InterPro" id="IPR001650">
    <property type="entry name" value="Helicase_C-like"/>
</dbReference>
<organism evidence="3 4">
    <name type="scientific">Sorangium cellulosum</name>
    <name type="common">Polyangium cellulosum</name>
    <dbReference type="NCBI Taxonomy" id="56"/>
    <lineage>
        <taxon>Bacteria</taxon>
        <taxon>Pseudomonadati</taxon>
        <taxon>Myxococcota</taxon>
        <taxon>Polyangia</taxon>
        <taxon>Polyangiales</taxon>
        <taxon>Polyangiaceae</taxon>
        <taxon>Sorangium</taxon>
    </lineage>
</organism>
<dbReference type="InterPro" id="IPR014001">
    <property type="entry name" value="Helicase_ATP-bd"/>
</dbReference>
<dbReference type="InterPro" id="IPR027417">
    <property type="entry name" value="P-loop_NTPase"/>
</dbReference>
<reference evidence="3 4" key="1">
    <citation type="submission" date="2014-02" db="EMBL/GenBank/DDBJ databases">
        <title>The small core and large imbalanced accessory genome model reveals a collaborative survival strategy of Sorangium cellulosum strains in nature.</title>
        <authorList>
            <person name="Han K."/>
            <person name="Peng R."/>
            <person name="Blom J."/>
            <person name="Li Y.-Z."/>
        </authorList>
    </citation>
    <scope>NUCLEOTIDE SEQUENCE [LARGE SCALE GENOMIC DNA]</scope>
    <source>
        <strain evidence="3 4">So0157-18</strain>
    </source>
</reference>
<feature type="domain" description="Helicase ATP-binding" evidence="1">
    <location>
        <begin position="5"/>
        <end position="332"/>
    </location>
</feature>
<dbReference type="SUPFAM" id="SSF52540">
    <property type="entry name" value="P-loop containing nucleoside triphosphate hydrolases"/>
    <property type="match status" value="2"/>
</dbReference>
<evidence type="ECO:0000259" key="2">
    <source>
        <dbReference type="SMART" id="SM00490"/>
    </source>
</evidence>
<protein>
    <recommendedName>
        <fullName evidence="5">Helicase</fullName>
    </recommendedName>
</protein>
<name>A0A150P0X2_SORCE</name>
<sequence>MSVMKASARKPFQEATVEHVLGRLRDRHGSRRFLVADEVGLGKTLVAQGVIEGLCRRKREPLRVFYMCSSLAIAAQNKRRLLEIIADETQRKQADVERDRLDLLPSVEVSGEPPFFLYSLTPHTTAGDGTGRVDERVVIGKALQEISATLGRKRAFLETLRQPAGEKTWKARWDEIEIQDRGVLKHFRDRVCEEIGRRPGAWEQTIAEEVERRLEEDTRATVEALRRAMTLAVLDALCPDVVILDEFQRFFEMLPPPERDEGEESDGEGSRTAHDVMRAVLGMQRPRNERPAVLMLSATPYRLFARTRDGQQHHTEFFLLMRFLYDDDREDKALRDLFARYRDHLMRDEPGSTAVFGVKSEIEERLLRVMCRTERSRLAGDRLPAPISARREIRLEADDVRVYRHLDDSAEGVEFGVEPYWSSIPFPLQAMDQRYALRARAKVAPLRAGERHLRLDFRVIQRYGAQRYPHPRLRGLLEQLPGDVLCLPWLPPSRAWWPLGGPFARMPAGACSKALVFSRFRAIPRILSAVLSYEAERAAFGEETARRQPYDYFARTRAGAQREDITGQAPRRRLGRGRLALKRQPAPSFGLSARGRHGENRRTLLLFLPAPALAALADPLTFDRSGVEALTCERAVALVRARLRDMLGEASDAEPRPRGRLWRWVATIEGRARSAEAFRDALEGWAQAVVKAHPGAAQTCRELRDEMARPLAPEDHPTDAELNELADLALLGPGNVLLRAVRRVFGEALDPEERWTRLLGVSLLSLRTYLDAPEWHRFLRARDERRSRGGHAERVRRAVWDGNLEAVLDEYLAVLQGLGTTQPDAAREAGALEDLERALSLRDASVAIHRLSRGGEPRRMRCHAAVPLGLSPADVEDASGAFRGDTLRIAFNSPFRPMTLVTTSIGQEGLDFHLYCRNVVHWDLPSNAIDLEQRDGRILRYGSLAVRQSLKERLVELPSDRSPWHSLAARVAREESGGGLEPWWSVPDATISRTVFVPSFSAQFEQLAHLEADLAFYRLTLGQSDQEHLVRVLERRIDTVGEGVARREMRAWLQEAAVNLCPFDRGASPGRPSRGAHR</sequence>
<dbReference type="SMART" id="SM00490">
    <property type="entry name" value="HELICc"/>
    <property type="match status" value="1"/>
</dbReference>
<evidence type="ECO:0000313" key="3">
    <source>
        <dbReference type="EMBL" id="KYF48537.1"/>
    </source>
</evidence>
<evidence type="ECO:0000313" key="4">
    <source>
        <dbReference type="Proteomes" id="UP000075604"/>
    </source>
</evidence>
<accession>A0A150P0X2</accession>
<dbReference type="AlphaFoldDB" id="A0A150P0X2"/>
<comment type="caution">
    <text evidence="3">The sequence shown here is derived from an EMBL/GenBank/DDBJ whole genome shotgun (WGS) entry which is preliminary data.</text>
</comment>
<dbReference type="Proteomes" id="UP000075604">
    <property type="component" value="Unassembled WGS sequence"/>
</dbReference>
<dbReference type="SMART" id="SM00487">
    <property type="entry name" value="DEXDc"/>
    <property type="match status" value="1"/>
</dbReference>
<gene>
    <name evidence="3" type="ORF">BE04_37755</name>
</gene>
<evidence type="ECO:0008006" key="5">
    <source>
        <dbReference type="Google" id="ProtNLM"/>
    </source>
</evidence>
<dbReference type="Gene3D" id="3.40.50.300">
    <property type="entry name" value="P-loop containing nucleotide triphosphate hydrolases"/>
    <property type="match status" value="2"/>
</dbReference>
<proteinExistence type="predicted"/>
<feature type="domain" description="Helicase C-terminal" evidence="2">
    <location>
        <begin position="833"/>
        <end position="942"/>
    </location>
</feature>
<dbReference type="EMBL" id="JELX01004376">
    <property type="protein sequence ID" value="KYF48537.1"/>
    <property type="molecule type" value="Genomic_DNA"/>
</dbReference>
<evidence type="ECO:0000259" key="1">
    <source>
        <dbReference type="SMART" id="SM00487"/>
    </source>
</evidence>
<dbReference type="CDD" id="cd18785">
    <property type="entry name" value="SF2_C"/>
    <property type="match status" value="1"/>
</dbReference>
<dbReference type="Pfam" id="PF00271">
    <property type="entry name" value="Helicase_C"/>
    <property type="match status" value="1"/>
</dbReference>